<evidence type="ECO:0000256" key="1">
    <source>
        <dbReference type="ARBA" id="ARBA00004496"/>
    </source>
</evidence>
<name>A0A7J7JMG1_BUGNE</name>
<feature type="region of interest" description="Disordered" evidence="3">
    <location>
        <begin position="134"/>
        <end position="154"/>
    </location>
</feature>
<dbReference type="AlphaFoldDB" id="A0A7J7JMG1"/>
<protein>
    <submittedName>
        <fullName evidence="4">CCDC105</fullName>
    </submittedName>
</protein>
<reference evidence="4" key="1">
    <citation type="submission" date="2020-06" db="EMBL/GenBank/DDBJ databases">
        <title>Draft genome of Bugula neritina, a colonial animal packing powerful symbionts and potential medicines.</title>
        <authorList>
            <person name="Rayko M."/>
        </authorList>
    </citation>
    <scope>NUCLEOTIDE SEQUENCE [LARGE SCALE GENOMIC DNA]</scope>
    <source>
        <strain evidence="4">Kwan_BN1</strain>
    </source>
</reference>
<dbReference type="InterPro" id="IPR048256">
    <property type="entry name" value="Tektin-like"/>
</dbReference>
<dbReference type="GO" id="GO:0005737">
    <property type="term" value="C:cytoplasm"/>
    <property type="evidence" value="ECO:0007669"/>
    <property type="project" value="UniProtKB-SubCell"/>
</dbReference>
<comment type="caution">
    <text evidence="4">The sequence shown here is derived from an EMBL/GenBank/DDBJ whole genome shotgun (WGS) entry which is preliminary data.</text>
</comment>
<proteinExistence type="predicted"/>
<dbReference type="OrthoDB" id="9896158at2759"/>
<dbReference type="GO" id="GO:0005929">
    <property type="term" value="C:cilium"/>
    <property type="evidence" value="ECO:0007669"/>
    <property type="project" value="UniProtKB-ARBA"/>
</dbReference>
<feature type="region of interest" description="Disordered" evidence="3">
    <location>
        <begin position="214"/>
        <end position="240"/>
    </location>
</feature>
<dbReference type="Pfam" id="PF03148">
    <property type="entry name" value="Tektin"/>
    <property type="match status" value="1"/>
</dbReference>
<dbReference type="Proteomes" id="UP000593567">
    <property type="component" value="Unassembled WGS sequence"/>
</dbReference>
<evidence type="ECO:0000256" key="2">
    <source>
        <dbReference type="ARBA" id="ARBA00022490"/>
    </source>
</evidence>
<keyword evidence="2" id="KW-0963">Cytoplasm</keyword>
<sequence length="449" mass="51250">MMAVAMEPLTMSLEGMGLSGGSSMAPQPMNSSSIGPQKWSNSTVKTVKLSQSIVDRADRAIEIGKATDPLPTIREVVAELSNNEIKRYTREVRVVVARLRQSFLETNEEIRSLLRAKAMIEKAHEHTRKDIQLNRDSVKGREVRPQREKPRDGADDLLNAERMHLLNMKKMYEAQLKLIKQQLHILDVARKRLGAVTQERTRVMDLICNSLTPMSAQEQRRSSKEFTRSHTDTNFCRPSTPENFKVDPLGAYTPECDRALQEAKSARERGLHLRQETANVIDKCDKLRKAVNRSVNSGITQKMGETTSLKQQLDMGIGENRHATHRNQRWYDLTERAYEYSQGPIMYHDIMTHERLDRPQVRVFQRHPGTQLKEPQEIVRGGDGLLESMKATSRNIGLLNIARQRMNEDKSDKLAGINADGDVLRMRRRKADHKWGYGEARISLVPTLP</sequence>
<comment type="subcellular location">
    <subcellularLocation>
        <location evidence="1">Cytoplasm</location>
    </subcellularLocation>
</comment>
<evidence type="ECO:0000313" key="5">
    <source>
        <dbReference type="Proteomes" id="UP000593567"/>
    </source>
</evidence>
<evidence type="ECO:0000313" key="4">
    <source>
        <dbReference type="EMBL" id="KAF6026831.1"/>
    </source>
</evidence>
<organism evidence="4 5">
    <name type="scientific">Bugula neritina</name>
    <name type="common">Brown bryozoan</name>
    <name type="synonym">Sertularia neritina</name>
    <dbReference type="NCBI Taxonomy" id="10212"/>
    <lineage>
        <taxon>Eukaryota</taxon>
        <taxon>Metazoa</taxon>
        <taxon>Spiralia</taxon>
        <taxon>Lophotrochozoa</taxon>
        <taxon>Bryozoa</taxon>
        <taxon>Gymnolaemata</taxon>
        <taxon>Cheilostomatida</taxon>
        <taxon>Flustrina</taxon>
        <taxon>Buguloidea</taxon>
        <taxon>Bugulidae</taxon>
        <taxon>Bugula</taxon>
    </lineage>
</organism>
<dbReference type="PANTHER" id="PTHR35081">
    <property type="entry name" value="COILED-COIL DOMAIN-CONTAINING PROTEIN 105"/>
    <property type="match status" value="1"/>
</dbReference>
<feature type="compositionally biased region" description="Basic and acidic residues" evidence="3">
    <location>
        <begin position="218"/>
        <end position="231"/>
    </location>
</feature>
<dbReference type="InterPro" id="IPR038949">
    <property type="entry name" value="TEKTL1"/>
</dbReference>
<feature type="region of interest" description="Disordered" evidence="3">
    <location>
        <begin position="20"/>
        <end position="39"/>
    </location>
</feature>
<keyword evidence="5" id="KW-1185">Reference proteome</keyword>
<dbReference type="PANTHER" id="PTHR35081:SF1">
    <property type="entry name" value="COILED-COIL DOMAIN-CONTAINING PROTEIN 105"/>
    <property type="match status" value="1"/>
</dbReference>
<feature type="compositionally biased region" description="Polar residues" evidence="3">
    <location>
        <begin position="28"/>
        <end position="39"/>
    </location>
</feature>
<accession>A0A7J7JMG1</accession>
<gene>
    <name evidence="4" type="ORF">EB796_014858</name>
</gene>
<dbReference type="EMBL" id="VXIV02002199">
    <property type="protein sequence ID" value="KAF6026831.1"/>
    <property type="molecule type" value="Genomic_DNA"/>
</dbReference>
<evidence type="ECO:0000256" key="3">
    <source>
        <dbReference type="SAM" id="MobiDB-lite"/>
    </source>
</evidence>